<feature type="region of interest" description="Disordered" evidence="1">
    <location>
        <begin position="448"/>
        <end position="473"/>
    </location>
</feature>
<name>A0A9P7PU47_9HYPO</name>
<dbReference type="AlphaFoldDB" id="A0A9P7PU47"/>
<comment type="caution">
    <text evidence="2">The sequence shown here is derived from an EMBL/GenBank/DDBJ whole genome shotgun (WGS) entry which is preliminary data.</text>
</comment>
<gene>
    <name evidence="2" type="ORF">E4U13_006445</name>
</gene>
<dbReference type="EMBL" id="SRQM01000561">
    <property type="protein sequence ID" value="KAG6108475.1"/>
    <property type="molecule type" value="Genomic_DNA"/>
</dbReference>
<evidence type="ECO:0000313" key="2">
    <source>
        <dbReference type="EMBL" id="KAG6108475.1"/>
    </source>
</evidence>
<evidence type="ECO:0000256" key="1">
    <source>
        <dbReference type="SAM" id="MobiDB-lite"/>
    </source>
</evidence>
<feature type="region of interest" description="Disordered" evidence="1">
    <location>
        <begin position="321"/>
        <end position="346"/>
    </location>
</feature>
<evidence type="ECO:0000313" key="3">
    <source>
        <dbReference type="Proteomes" id="UP000732380"/>
    </source>
</evidence>
<keyword evidence="3" id="KW-1185">Reference proteome</keyword>
<sequence>MLSNSFSAARTAVRDLFRSTDGRRNRDYCWTEPPDEWGISTAAVASSTGDYSKKWAAKDVGCATASDETFFTSKSWQSNLSGMCEDYVDGPAVSMDNVVIQEGPRRNVRHVRSSPAVEERYLVLERVPALLEKDDGPVEVSHDAAQMGCSPPGTVTAGTGETDYRDEQTERADDGLGCRRMTASTLFAYRAMNAREQDEHTTRLPQEAAYSEDEPPEKDALLQDCVPPIVGTATEDCLSTTGVAYRHDGVYTSPMGTQPMITETSSDFAHKYDISDSEGSSSGCISPRTFRAWATGCSQRRAKSEREDVYLTACRSSDGSAASDIRPVTGDGASGWSSGEEPQPCGKRNRVLEWHDRIPDPRPKHPSLWPLPPGQVINLTNPTVLSALSHPSAPSHLADVPLGYIPSAIQHRYQLLHSSRHAEAHLARLRDDAQARIHYLLTMRNMAETSPSTIDNKEKEGSKQKEDPEETQRREEIYRHVEGHLEDVAGLCEDSKRRVRALAGEVEWLMGRERMLSGCEQMLSSEQ</sequence>
<accession>A0A9P7PU47</accession>
<organism evidence="2 3">
    <name type="scientific">Claviceps humidiphila</name>
    <dbReference type="NCBI Taxonomy" id="1294629"/>
    <lineage>
        <taxon>Eukaryota</taxon>
        <taxon>Fungi</taxon>
        <taxon>Dikarya</taxon>
        <taxon>Ascomycota</taxon>
        <taxon>Pezizomycotina</taxon>
        <taxon>Sordariomycetes</taxon>
        <taxon>Hypocreomycetidae</taxon>
        <taxon>Hypocreales</taxon>
        <taxon>Clavicipitaceae</taxon>
        <taxon>Claviceps</taxon>
    </lineage>
</organism>
<feature type="region of interest" description="Disordered" evidence="1">
    <location>
        <begin position="196"/>
        <end position="218"/>
    </location>
</feature>
<dbReference type="Proteomes" id="UP000732380">
    <property type="component" value="Unassembled WGS sequence"/>
</dbReference>
<feature type="region of interest" description="Disordered" evidence="1">
    <location>
        <begin position="141"/>
        <end position="161"/>
    </location>
</feature>
<proteinExistence type="predicted"/>
<reference evidence="2 3" key="1">
    <citation type="journal article" date="2020" name="bioRxiv">
        <title>Whole genome comparisons of ergot fungi reveals the divergence and evolution of species within the genus Claviceps are the result of varying mechanisms driving genome evolution and host range expansion.</title>
        <authorList>
            <person name="Wyka S.A."/>
            <person name="Mondo S.J."/>
            <person name="Liu M."/>
            <person name="Dettman J."/>
            <person name="Nalam V."/>
            <person name="Broders K.D."/>
        </authorList>
    </citation>
    <scope>NUCLEOTIDE SEQUENCE [LARGE SCALE GENOMIC DNA]</scope>
    <source>
        <strain evidence="2 3">LM576</strain>
    </source>
</reference>
<feature type="compositionally biased region" description="Basic and acidic residues" evidence="1">
    <location>
        <begin position="455"/>
        <end position="473"/>
    </location>
</feature>
<protein>
    <submittedName>
        <fullName evidence="2">Uncharacterized protein</fullName>
    </submittedName>
</protein>